<reference evidence="5 6" key="1">
    <citation type="submission" date="2023-06" db="EMBL/GenBank/DDBJ databases">
        <title>Five Gram-positive bacteria isolated from mangrove sediments in Shenzhen, Guangdong, China.</title>
        <authorList>
            <person name="Yu S."/>
            <person name="Zheng W."/>
            <person name="Huang Y."/>
        </authorList>
    </citation>
    <scope>NUCLEOTIDE SEQUENCE [LARGE SCALE GENOMIC DNA]</scope>
    <source>
        <strain evidence="5 6">SaN35-3</strain>
    </source>
</reference>
<dbReference type="PROSITE" id="PS00041">
    <property type="entry name" value="HTH_ARAC_FAMILY_1"/>
    <property type="match status" value="1"/>
</dbReference>
<dbReference type="InterPro" id="IPR018060">
    <property type="entry name" value="HTH_AraC"/>
</dbReference>
<organism evidence="5 6">
    <name type="scientific">Bacillus carboniphilus</name>
    <dbReference type="NCBI Taxonomy" id="86663"/>
    <lineage>
        <taxon>Bacteria</taxon>
        <taxon>Bacillati</taxon>
        <taxon>Bacillota</taxon>
        <taxon>Bacilli</taxon>
        <taxon>Bacillales</taxon>
        <taxon>Bacillaceae</taxon>
        <taxon>Bacillus</taxon>
    </lineage>
</organism>
<proteinExistence type="predicted"/>
<evidence type="ECO:0000313" key="5">
    <source>
        <dbReference type="EMBL" id="WLR42111.1"/>
    </source>
</evidence>
<dbReference type="PROSITE" id="PS01124">
    <property type="entry name" value="HTH_ARAC_FAMILY_2"/>
    <property type="match status" value="1"/>
</dbReference>
<keyword evidence="3" id="KW-0804">Transcription</keyword>
<dbReference type="InterPro" id="IPR009057">
    <property type="entry name" value="Homeodomain-like_sf"/>
</dbReference>
<sequence length="276" mass="32278">MILENKNGLILIRQDQLSERNWRTDDTYKLSFSSFGETKYGIEGEEISLDKGEFLIFNPSVQHRQLKATKEKFLVEINSSLLYDVAKQIGGMTEPEFSFITYRQPQIEQWTSFVRNFLLASNDSDSNQLFLENSLTQLAILMLQYGIGSHQADFPRINCKENIQSVIHALKENYDEEWSLDQMAVIAQMGKYQFAHLFKEETGLSPYSWLQLYRLFSSQGKLIYTDQTILDIALDHGFKSVSSYNHLFKKVYRKTPRQFRLSHRIKQANQTRKNNN</sequence>
<evidence type="ECO:0000313" key="6">
    <source>
        <dbReference type="Proteomes" id="UP001197974"/>
    </source>
</evidence>
<keyword evidence="2" id="KW-0238">DNA-binding</keyword>
<dbReference type="Gene3D" id="1.10.10.60">
    <property type="entry name" value="Homeodomain-like"/>
    <property type="match status" value="2"/>
</dbReference>
<keyword evidence="6" id="KW-1185">Reference proteome</keyword>
<protein>
    <submittedName>
        <fullName evidence="5">AraC family transcriptional regulator</fullName>
    </submittedName>
</protein>
<dbReference type="InterPro" id="IPR018062">
    <property type="entry name" value="HTH_AraC-typ_CS"/>
</dbReference>
<keyword evidence="1" id="KW-0805">Transcription regulation</keyword>
<dbReference type="SMART" id="SM00342">
    <property type="entry name" value="HTH_ARAC"/>
    <property type="match status" value="1"/>
</dbReference>
<evidence type="ECO:0000259" key="4">
    <source>
        <dbReference type="PROSITE" id="PS01124"/>
    </source>
</evidence>
<accession>A0ABY9JRS4</accession>
<evidence type="ECO:0000256" key="1">
    <source>
        <dbReference type="ARBA" id="ARBA00023015"/>
    </source>
</evidence>
<dbReference type="Proteomes" id="UP001197974">
    <property type="component" value="Chromosome"/>
</dbReference>
<dbReference type="Pfam" id="PF12833">
    <property type="entry name" value="HTH_18"/>
    <property type="match status" value="1"/>
</dbReference>
<dbReference type="PANTHER" id="PTHR43280:SF2">
    <property type="entry name" value="HTH-TYPE TRANSCRIPTIONAL REGULATOR EXSA"/>
    <property type="match status" value="1"/>
</dbReference>
<evidence type="ECO:0000256" key="3">
    <source>
        <dbReference type="ARBA" id="ARBA00023163"/>
    </source>
</evidence>
<gene>
    <name evidence="5" type="ORF">LC087_15270</name>
</gene>
<name>A0ABY9JRS4_9BACI</name>
<evidence type="ECO:0000256" key="2">
    <source>
        <dbReference type="ARBA" id="ARBA00023125"/>
    </source>
</evidence>
<dbReference type="SUPFAM" id="SSF46689">
    <property type="entry name" value="Homeodomain-like"/>
    <property type="match status" value="2"/>
</dbReference>
<dbReference type="PANTHER" id="PTHR43280">
    <property type="entry name" value="ARAC-FAMILY TRANSCRIPTIONAL REGULATOR"/>
    <property type="match status" value="1"/>
</dbReference>
<dbReference type="EMBL" id="CP129013">
    <property type="protein sequence ID" value="WLR42111.1"/>
    <property type="molecule type" value="Genomic_DNA"/>
</dbReference>
<feature type="domain" description="HTH araC/xylS-type" evidence="4">
    <location>
        <begin position="164"/>
        <end position="262"/>
    </location>
</feature>
<dbReference type="RefSeq" id="WP_226540555.1">
    <property type="nucleotide sequence ID" value="NZ_CP129013.1"/>
</dbReference>